<evidence type="ECO:0000313" key="3">
    <source>
        <dbReference type="EMBL" id="EFX78052.1"/>
    </source>
</evidence>
<gene>
    <name evidence="3" type="ORF">DAPPUDRAFT_105570</name>
</gene>
<feature type="compositionally biased region" description="Basic and acidic residues" evidence="1">
    <location>
        <begin position="90"/>
        <end position="102"/>
    </location>
</feature>
<keyword evidence="2" id="KW-1133">Transmembrane helix</keyword>
<dbReference type="EMBL" id="GL732559">
    <property type="protein sequence ID" value="EFX78052.1"/>
    <property type="molecule type" value="Genomic_DNA"/>
</dbReference>
<reference evidence="3 4" key="1">
    <citation type="journal article" date="2011" name="Science">
        <title>The ecoresponsive genome of Daphnia pulex.</title>
        <authorList>
            <person name="Colbourne J.K."/>
            <person name="Pfrender M.E."/>
            <person name="Gilbert D."/>
            <person name="Thomas W.K."/>
            <person name="Tucker A."/>
            <person name="Oakley T.H."/>
            <person name="Tokishita S."/>
            <person name="Aerts A."/>
            <person name="Arnold G.J."/>
            <person name="Basu M.K."/>
            <person name="Bauer D.J."/>
            <person name="Caceres C.E."/>
            <person name="Carmel L."/>
            <person name="Casola C."/>
            <person name="Choi J.H."/>
            <person name="Detter J.C."/>
            <person name="Dong Q."/>
            <person name="Dusheyko S."/>
            <person name="Eads B.D."/>
            <person name="Frohlich T."/>
            <person name="Geiler-Samerotte K.A."/>
            <person name="Gerlach D."/>
            <person name="Hatcher P."/>
            <person name="Jogdeo S."/>
            <person name="Krijgsveld J."/>
            <person name="Kriventseva E.V."/>
            <person name="Kultz D."/>
            <person name="Laforsch C."/>
            <person name="Lindquist E."/>
            <person name="Lopez J."/>
            <person name="Manak J.R."/>
            <person name="Muller J."/>
            <person name="Pangilinan J."/>
            <person name="Patwardhan R.P."/>
            <person name="Pitluck S."/>
            <person name="Pritham E.J."/>
            <person name="Rechtsteiner A."/>
            <person name="Rho M."/>
            <person name="Rogozin I.B."/>
            <person name="Sakarya O."/>
            <person name="Salamov A."/>
            <person name="Schaack S."/>
            <person name="Shapiro H."/>
            <person name="Shiga Y."/>
            <person name="Skalitzky C."/>
            <person name="Smith Z."/>
            <person name="Souvorov A."/>
            <person name="Sung W."/>
            <person name="Tang Z."/>
            <person name="Tsuchiya D."/>
            <person name="Tu H."/>
            <person name="Vos H."/>
            <person name="Wang M."/>
            <person name="Wolf Y.I."/>
            <person name="Yamagata H."/>
            <person name="Yamada T."/>
            <person name="Ye Y."/>
            <person name="Shaw J.R."/>
            <person name="Andrews J."/>
            <person name="Crease T.J."/>
            <person name="Tang H."/>
            <person name="Lucas S.M."/>
            <person name="Robertson H.M."/>
            <person name="Bork P."/>
            <person name="Koonin E.V."/>
            <person name="Zdobnov E.M."/>
            <person name="Grigoriev I.V."/>
            <person name="Lynch M."/>
            <person name="Boore J.L."/>
        </authorList>
    </citation>
    <scope>NUCLEOTIDE SEQUENCE [LARGE SCALE GENOMIC DNA]</scope>
</reference>
<evidence type="ECO:0000256" key="2">
    <source>
        <dbReference type="SAM" id="Phobius"/>
    </source>
</evidence>
<dbReference type="KEGG" id="dpx:DAPPUDRAFT_105570"/>
<dbReference type="AlphaFoldDB" id="E9GR52"/>
<dbReference type="Proteomes" id="UP000000305">
    <property type="component" value="Unassembled WGS sequence"/>
</dbReference>
<name>E9GR52_DAPPU</name>
<feature type="transmembrane region" description="Helical" evidence="2">
    <location>
        <begin position="44"/>
        <end position="63"/>
    </location>
</feature>
<evidence type="ECO:0000313" key="4">
    <source>
        <dbReference type="Proteomes" id="UP000000305"/>
    </source>
</evidence>
<proteinExistence type="predicted"/>
<keyword evidence="4" id="KW-1185">Reference proteome</keyword>
<dbReference type="HOGENOM" id="CLU_1435782_0_0_1"/>
<feature type="compositionally biased region" description="Polar residues" evidence="1">
    <location>
        <begin position="103"/>
        <end position="113"/>
    </location>
</feature>
<evidence type="ECO:0000256" key="1">
    <source>
        <dbReference type="SAM" id="MobiDB-lite"/>
    </source>
</evidence>
<organism evidence="3 4">
    <name type="scientific">Daphnia pulex</name>
    <name type="common">Water flea</name>
    <dbReference type="NCBI Taxonomy" id="6669"/>
    <lineage>
        <taxon>Eukaryota</taxon>
        <taxon>Metazoa</taxon>
        <taxon>Ecdysozoa</taxon>
        <taxon>Arthropoda</taxon>
        <taxon>Crustacea</taxon>
        <taxon>Branchiopoda</taxon>
        <taxon>Diplostraca</taxon>
        <taxon>Cladocera</taxon>
        <taxon>Anomopoda</taxon>
        <taxon>Daphniidae</taxon>
        <taxon>Daphnia</taxon>
    </lineage>
</organism>
<keyword evidence="2" id="KW-0812">Transmembrane</keyword>
<sequence length="189" mass="20014">MPITKGTAASSAGSSTTTSTASMAATSMAAASMAAAASARAKYAIAASCNAWIFFVFLLLPLLPGTALTKDDGVKQDFADGSAEPTNAIGRERKGEITDDLARSTNEFKQTGGRSEDDLTRSTNGLSSGRLRRKLPAGQFLPGPEESATATEFSATRDFRCRRRLGSGMRWLLISAALLRWPDETPTAW</sequence>
<dbReference type="InParanoid" id="E9GR52"/>
<feature type="region of interest" description="Disordered" evidence="1">
    <location>
        <begin position="77"/>
        <end position="128"/>
    </location>
</feature>
<protein>
    <submittedName>
        <fullName evidence="3">Uncharacterized protein</fullName>
    </submittedName>
</protein>
<accession>E9GR52</accession>
<keyword evidence="2" id="KW-0472">Membrane</keyword>